<evidence type="ECO:0000256" key="1">
    <source>
        <dbReference type="ARBA" id="ARBA00022679"/>
    </source>
</evidence>
<feature type="region of interest" description="Disordered" evidence="4">
    <location>
        <begin position="30"/>
        <end position="77"/>
    </location>
</feature>
<keyword evidence="1" id="KW-0808">Transferase</keyword>
<dbReference type="Ensembl" id="ENSCCRT00000151217.1">
    <property type="protein sequence ID" value="ENSCCRP00000131878.1"/>
    <property type="gene ID" value="ENSCCRG00000059028.1"/>
</dbReference>
<proteinExistence type="predicted"/>
<organism evidence="6 7">
    <name type="scientific">Cyprinus carpio carpio</name>
    <dbReference type="NCBI Taxonomy" id="630221"/>
    <lineage>
        <taxon>Eukaryota</taxon>
        <taxon>Metazoa</taxon>
        <taxon>Chordata</taxon>
        <taxon>Craniata</taxon>
        <taxon>Vertebrata</taxon>
        <taxon>Euteleostomi</taxon>
        <taxon>Actinopterygii</taxon>
        <taxon>Neopterygii</taxon>
        <taxon>Teleostei</taxon>
        <taxon>Ostariophysi</taxon>
        <taxon>Cypriniformes</taxon>
        <taxon>Cyprinidae</taxon>
        <taxon>Cyprininae</taxon>
        <taxon>Cyprinus</taxon>
    </lineage>
</organism>
<keyword evidence="2 3" id="KW-0833">Ubl conjugation pathway</keyword>
<feature type="domain" description="HECT" evidence="5">
    <location>
        <begin position="409"/>
        <end position="587"/>
    </location>
</feature>
<dbReference type="SUPFAM" id="SSF56204">
    <property type="entry name" value="Hect, E3 ligase catalytic domain"/>
    <property type="match status" value="1"/>
</dbReference>
<dbReference type="Proteomes" id="UP001108240">
    <property type="component" value="Unplaced"/>
</dbReference>
<dbReference type="InterPro" id="IPR000569">
    <property type="entry name" value="HECT_dom"/>
</dbReference>
<dbReference type="Pfam" id="PF00632">
    <property type="entry name" value="HECT"/>
    <property type="match status" value="1"/>
</dbReference>
<evidence type="ECO:0000259" key="5">
    <source>
        <dbReference type="PROSITE" id="PS50237"/>
    </source>
</evidence>
<keyword evidence="7" id="KW-1185">Reference proteome</keyword>
<dbReference type="GO" id="GO:0004842">
    <property type="term" value="F:ubiquitin-protein transferase activity"/>
    <property type="evidence" value="ECO:0007669"/>
    <property type="project" value="InterPro"/>
</dbReference>
<reference evidence="6" key="1">
    <citation type="submission" date="2025-08" db="UniProtKB">
        <authorList>
            <consortium name="Ensembl"/>
        </authorList>
    </citation>
    <scope>IDENTIFICATION</scope>
</reference>
<evidence type="ECO:0000256" key="4">
    <source>
        <dbReference type="SAM" id="MobiDB-lite"/>
    </source>
</evidence>
<feature type="active site" description="Glycyl thioester intermediate" evidence="3">
    <location>
        <position position="553"/>
    </location>
</feature>
<protein>
    <recommendedName>
        <fullName evidence="5">HECT domain-containing protein</fullName>
    </recommendedName>
</protein>
<dbReference type="Gene3D" id="3.30.2410.10">
    <property type="entry name" value="Hect, E3 ligase catalytic domain"/>
    <property type="match status" value="1"/>
</dbReference>
<dbReference type="InterPro" id="IPR035983">
    <property type="entry name" value="Hect_E3_ubiquitin_ligase"/>
</dbReference>
<dbReference type="GeneTree" id="ENSGT00460000041731"/>
<dbReference type="AlphaFoldDB" id="A0A9J7ZKN3"/>
<name>A0A9J7ZKN3_CYPCA</name>
<sequence>MSGEQPEYALIESAARNLLSLITATAGQEQVQGQSQSRGLTLNPPGSQNLGLRQPSIHQEMTRSFPSMFRKERTSGKRRFPTPVIKAVVAPTKHTSLQFYLLPAPTDRTPQGSQELKLLMAGLGKRHISLPDNSNHVEITASLAVEYPKLENLMGGWLLYKASGGSGQRKLTVIPPESEGYSAKLLKSSSNNGRHMLFIVPLQDEIDISPLPFDAPEFSKMPKSQCKTCGETLPLQALALHVESCSKPDSDQEAEEESSDCLEASTQIVWDPAIGEGVNRFLFSMTTQKLKCSFHLNFGNAHITRIFDGEPDHLVPSSSAHLVDSDLFLMAGRMIGHCFLHGGPPLSGLSPAVVHVISGGSAETAVVQISDCPDFDLRQKIMLLEGESELTPDEKESINDLCFSWDLPPVNNANRRWLYERLLHHAVIGRTMRQIKQLRKGLKETMLWPLLRQRPDVLPVIFPPEKNDVLTPVCVINSISWPSMVENDDEDDNDDECSLEDKSRIAGYLRQFIESASSHELKALVKFWVGWEVPTTSLKLEVTNCNLPRASTCFETLRLPSRYCNYPAFQKELLACIGTVDTGFGLV</sequence>
<reference evidence="6" key="2">
    <citation type="submission" date="2025-09" db="UniProtKB">
        <authorList>
            <consortium name="Ensembl"/>
        </authorList>
    </citation>
    <scope>IDENTIFICATION</scope>
</reference>
<accession>A0A9J7ZKN3</accession>
<evidence type="ECO:0000313" key="7">
    <source>
        <dbReference type="Proteomes" id="UP001108240"/>
    </source>
</evidence>
<dbReference type="PROSITE" id="PS50237">
    <property type="entry name" value="HECT"/>
    <property type="match status" value="1"/>
</dbReference>
<feature type="compositionally biased region" description="Polar residues" evidence="4">
    <location>
        <begin position="30"/>
        <end position="65"/>
    </location>
</feature>
<evidence type="ECO:0000256" key="3">
    <source>
        <dbReference type="PROSITE-ProRule" id="PRU00104"/>
    </source>
</evidence>
<evidence type="ECO:0000313" key="6">
    <source>
        <dbReference type="Ensembl" id="ENSCCRP00000131878.1"/>
    </source>
</evidence>
<evidence type="ECO:0000256" key="2">
    <source>
        <dbReference type="ARBA" id="ARBA00022786"/>
    </source>
</evidence>